<evidence type="ECO:0000313" key="1">
    <source>
        <dbReference type="EMBL" id="CAG6781816.1"/>
    </source>
</evidence>
<organism evidence="1">
    <name type="scientific">Cacopsylla melanoneura</name>
    <dbReference type="NCBI Taxonomy" id="428564"/>
    <lineage>
        <taxon>Eukaryota</taxon>
        <taxon>Metazoa</taxon>
        <taxon>Ecdysozoa</taxon>
        <taxon>Arthropoda</taxon>
        <taxon>Hexapoda</taxon>
        <taxon>Insecta</taxon>
        <taxon>Pterygota</taxon>
        <taxon>Neoptera</taxon>
        <taxon>Paraneoptera</taxon>
        <taxon>Hemiptera</taxon>
        <taxon>Sternorrhyncha</taxon>
        <taxon>Psylloidea</taxon>
        <taxon>Psyllidae</taxon>
        <taxon>Psyllinae</taxon>
        <taxon>Cacopsylla</taxon>
    </lineage>
</organism>
<dbReference type="AlphaFoldDB" id="A0A8D9BDJ0"/>
<sequence length="107" mass="12852">MYKKRTQTKLRTTIIKLELNMKKVTKLYKYIKKESEQEPSKRKEQKSCKVYVCFKINRLAFFSLSLLTTDQLKLNLKKLSKALGKQNYNATLFVQWLKEKKRIKWSG</sequence>
<dbReference type="EMBL" id="HBUF01624686">
    <property type="protein sequence ID" value="CAG6781816.1"/>
    <property type="molecule type" value="Transcribed_RNA"/>
</dbReference>
<name>A0A8D9BDJ0_9HEMI</name>
<protein>
    <submittedName>
        <fullName evidence="1">Uncharacterized protein</fullName>
    </submittedName>
</protein>
<proteinExistence type="predicted"/>
<reference evidence="1" key="1">
    <citation type="submission" date="2021-05" db="EMBL/GenBank/DDBJ databases">
        <authorList>
            <person name="Alioto T."/>
            <person name="Alioto T."/>
            <person name="Gomez Garrido J."/>
        </authorList>
    </citation>
    <scope>NUCLEOTIDE SEQUENCE</scope>
</reference>
<accession>A0A8D9BDJ0</accession>